<feature type="domain" description="Gfo/Idh/MocA-like oxidoreductase N-terminal" evidence="3">
    <location>
        <begin position="1"/>
        <end position="114"/>
    </location>
</feature>
<evidence type="ECO:0000313" key="6">
    <source>
        <dbReference type="Proteomes" id="UP000598146"/>
    </source>
</evidence>
<evidence type="ECO:0000259" key="3">
    <source>
        <dbReference type="Pfam" id="PF01408"/>
    </source>
</evidence>
<organism evidence="5 6">
    <name type="scientific">Actinoplanes aureus</name>
    <dbReference type="NCBI Taxonomy" id="2792083"/>
    <lineage>
        <taxon>Bacteria</taxon>
        <taxon>Bacillati</taxon>
        <taxon>Actinomycetota</taxon>
        <taxon>Actinomycetes</taxon>
        <taxon>Micromonosporales</taxon>
        <taxon>Micromonosporaceae</taxon>
        <taxon>Actinoplanes</taxon>
    </lineage>
</organism>
<protein>
    <submittedName>
        <fullName evidence="5">Gfo/Idh/MocA family oxidoreductase</fullName>
    </submittedName>
</protein>
<dbReference type="RefSeq" id="WP_196416381.1">
    <property type="nucleotide sequence ID" value="NZ_JADQTO010000011.1"/>
</dbReference>
<dbReference type="Pfam" id="PF01408">
    <property type="entry name" value="GFO_IDH_MocA"/>
    <property type="match status" value="1"/>
</dbReference>
<dbReference type="InterPro" id="IPR055170">
    <property type="entry name" value="GFO_IDH_MocA-like_dom"/>
</dbReference>
<evidence type="ECO:0000256" key="1">
    <source>
        <dbReference type="ARBA" id="ARBA00010928"/>
    </source>
</evidence>
<evidence type="ECO:0000256" key="2">
    <source>
        <dbReference type="ARBA" id="ARBA00023002"/>
    </source>
</evidence>
<dbReference type="PANTHER" id="PTHR22604">
    <property type="entry name" value="OXIDOREDUCTASES"/>
    <property type="match status" value="1"/>
</dbReference>
<dbReference type="GO" id="GO:0000166">
    <property type="term" value="F:nucleotide binding"/>
    <property type="evidence" value="ECO:0007669"/>
    <property type="project" value="InterPro"/>
</dbReference>
<dbReference type="InterPro" id="IPR036291">
    <property type="entry name" value="NAD(P)-bd_dom_sf"/>
</dbReference>
<dbReference type="AlphaFoldDB" id="A0A931CCH4"/>
<feature type="domain" description="GFO/IDH/MocA-like oxidoreductase" evidence="4">
    <location>
        <begin position="128"/>
        <end position="247"/>
    </location>
</feature>
<keyword evidence="2" id="KW-0560">Oxidoreductase</keyword>
<dbReference type="InterPro" id="IPR000683">
    <property type="entry name" value="Gfo/Idh/MocA-like_OxRdtase_N"/>
</dbReference>
<dbReference type="InterPro" id="IPR050984">
    <property type="entry name" value="Gfo/Idh/MocA_domain"/>
</dbReference>
<gene>
    <name evidence="5" type="ORF">I4J89_24470</name>
</gene>
<sequence length="319" mass="34263">MRIGILGAARIAEAGIVAPARALGHELVAVAARDRARAEAFAKAHGVTRVHDTYAEVIADPGVDLIYNPLVNSLHAEWNIAALRAGKHVLGEKPLASNAEQARAVRDAARDAPGRIVEAFHYRHHPVYERLRDLVTSGALGEIRRADLVLAIPAPAATDPRWSFELAGGATMDLGCYVLDAARLLGSWIGAQPRITDVGVTLWSPEVDASMRAEIAYAGGVTAHCRWDMAAAERVMTWSVTGTEGTATSQSFAVPGFDPRITVTRRGGTSDEVLGDRTSYTYQLARFAESSPSLDESVATAELVDECYRRARLTPRGLS</sequence>
<dbReference type="PANTHER" id="PTHR22604:SF105">
    <property type="entry name" value="TRANS-1,2-DIHYDROBENZENE-1,2-DIOL DEHYDROGENASE"/>
    <property type="match status" value="1"/>
</dbReference>
<proteinExistence type="inferred from homology"/>
<evidence type="ECO:0000259" key="4">
    <source>
        <dbReference type="Pfam" id="PF22725"/>
    </source>
</evidence>
<accession>A0A931CCH4</accession>
<name>A0A931CCH4_9ACTN</name>
<dbReference type="GO" id="GO:0016491">
    <property type="term" value="F:oxidoreductase activity"/>
    <property type="evidence" value="ECO:0007669"/>
    <property type="project" value="UniProtKB-KW"/>
</dbReference>
<keyword evidence="6" id="KW-1185">Reference proteome</keyword>
<comment type="similarity">
    <text evidence="1">Belongs to the Gfo/Idh/MocA family.</text>
</comment>
<dbReference type="Pfam" id="PF22725">
    <property type="entry name" value="GFO_IDH_MocA_C3"/>
    <property type="match status" value="1"/>
</dbReference>
<comment type="caution">
    <text evidence="5">The sequence shown here is derived from an EMBL/GenBank/DDBJ whole genome shotgun (WGS) entry which is preliminary data.</text>
</comment>
<dbReference type="EMBL" id="JADQTO010000011">
    <property type="protein sequence ID" value="MBG0564608.1"/>
    <property type="molecule type" value="Genomic_DNA"/>
</dbReference>
<dbReference type="SUPFAM" id="SSF55347">
    <property type="entry name" value="Glyceraldehyde-3-phosphate dehydrogenase-like, C-terminal domain"/>
    <property type="match status" value="1"/>
</dbReference>
<reference evidence="5" key="1">
    <citation type="submission" date="2020-11" db="EMBL/GenBank/DDBJ databases">
        <title>Isolation and identification of active actinomycetes.</title>
        <authorList>
            <person name="Sun X."/>
        </authorList>
    </citation>
    <scope>NUCLEOTIDE SEQUENCE</scope>
    <source>
        <strain evidence="5">NEAU-A11</strain>
    </source>
</reference>
<evidence type="ECO:0000313" key="5">
    <source>
        <dbReference type="EMBL" id="MBG0564608.1"/>
    </source>
</evidence>
<dbReference type="Gene3D" id="3.40.50.720">
    <property type="entry name" value="NAD(P)-binding Rossmann-like Domain"/>
    <property type="match status" value="1"/>
</dbReference>
<dbReference type="Proteomes" id="UP000598146">
    <property type="component" value="Unassembled WGS sequence"/>
</dbReference>
<dbReference type="SUPFAM" id="SSF51735">
    <property type="entry name" value="NAD(P)-binding Rossmann-fold domains"/>
    <property type="match status" value="1"/>
</dbReference>
<dbReference type="Gene3D" id="3.30.360.10">
    <property type="entry name" value="Dihydrodipicolinate Reductase, domain 2"/>
    <property type="match status" value="1"/>
</dbReference>